<dbReference type="AlphaFoldDB" id="A0A5B7FB50"/>
<gene>
    <name evidence="2" type="ORF">E2C01_036159</name>
</gene>
<protein>
    <submittedName>
        <fullName evidence="2">Uncharacterized protein</fullName>
    </submittedName>
</protein>
<evidence type="ECO:0000313" key="2">
    <source>
        <dbReference type="EMBL" id="MPC42536.1"/>
    </source>
</evidence>
<evidence type="ECO:0000256" key="1">
    <source>
        <dbReference type="SAM" id="Phobius"/>
    </source>
</evidence>
<evidence type="ECO:0000313" key="3">
    <source>
        <dbReference type="Proteomes" id="UP000324222"/>
    </source>
</evidence>
<name>A0A5B7FB50_PORTR</name>
<feature type="transmembrane region" description="Helical" evidence="1">
    <location>
        <begin position="84"/>
        <end position="101"/>
    </location>
</feature>
<dbReference type="EMBL" id="VSRR010005475">
    <property type="protein sequence ID" value="MPC42536.1"/>
    <property type="molecule type" value="Genomic_DNA"/>
</dbReference>
<keyword evidence="1" id="KW-1133">Transmembrane helix</keyword>
<keyword evidence="1" id="KW-0472">Membrane</keyword>
<accession>A0A5B7FB50</accession>
<dbReference type="Proteomes" id="UP000324222">
    <property type="component" value="Unassembled WGS sequence"/>
</dbReference>
<keyword evidence="3" id="KW-1185">Reference proteome</keyword>
<sequence>MGCNLPTHMLPYIANTFPPQCSTCNVTLSVEDKLLYCVRYREERLPLAAYCRGRYLPLTQTTLLGEEHSDVIDRLMIYLIETNLIRVLIYVVIYYTLYFLHSVNISTIYICKSKYERVYDFSFA</sequence>
<comment type="caution">
    <text evidence="2">The sequence shown here is derived from an EMBL/GenBank/DDBJ whole genome shotgun (WGS) entry which is preliminary data.</text>
</comment>
<reference evidence="2 3" key="1">
    <citation type="submission" date="2019-05" db="EMBL/GenBank/DDBJ databases">
        <title>Another draft genome of Portunus trituberculatus and its Hox gene families provides insights of decapod evolution.</title>
        <authorList>
            <person name="Jeong J.-H."/>
            <person name="Song I."/>
            <person name="Kim S."/>
            <person name="Choi T."/>
            <person name="Kim D."/>
            <person name="Ryu S."/>
            <person name="Kim W."/>
        </authorList>
    </citation>
    <scope>NUCLEOTIDE SEQUENCE [LARGE SCALE GENOMIC DNA]</scope>
    <source>
        <tissue evidence="2">Muscle</tissue>
    </source>
</reference>
<proteinExistence type="predicted"/>
<keyword evidence="1" id="KW-0812">Transmembrane</keyword>
<organism evidence="2 3">
    <name type="scientific">Portunus trituberculatus</name>
    <name type="common">Swimming crab</name>
    <name type="synonym">Neptunus trituberculatus</name>
    <dbReference type="NCBI Taxonomy" id="210409"/>
    <lineage>
        <taxon>Eukaryota</taxon>
        <taxon>Metazoa</taxon>
        <taxon>Ecdysozoa</taxon>
        <taxon>Arthropoda</taxon>
        <taxon>Crustacea</taxon>
        <taxon>Multicrustacea</taxon>
        <taxon>Malacostraca</taxon>
        <taxon>Eumalacostraca</taxon>
        <taxon>Eucarida</taxon>
        <taxon>Decapoda</taxon>
        <taxon>Pleocyemata</taxon>
        <taxon>Brachyura</taxon>
        <taxon>Eubrachyura</taxon>
        <taxon>Portunoidea</taxon>
        <taxon>Portunidae</taxon>
        <taxon>Portuninae</taxon>
        <taxon>Portunus</taxon>
    </lineage>
</organism>